<reference evidence="2" key="1">
    <citation type="journal article" date="2020" name="Stud. Mycol.">
        <title>101 Dothideomycetes genomes: A test case for predicting lifestyles and emergence of pathogens.</title>
        <authorList>
            <person name="Haridas S."/>
            <person name="Albert R."/>
            <person name="Binder M."/>
            <person name="Bloem J."/>
            <person name="LaButti K."/>
            <person name="Salamov A."/>
            <person name="Andreopoulos B."/>
            <person name="Baker S."/>
            <person name="Barry K."/>
            <person name="Bills G."/>
            <person name="Bluhm B."/>
            <person name="Cannon C."/>
            <person name="Castanera R."/>
            <person name="Culley D."/>
            <person name="Daum C."/>
            <person name="Ezra D."/>
            <person name="Gonzalez J."/>
            <person name="Henrissat B."/>
            <person name="Kuo A."/>
            <person name="Liang C."/>
            <person name="Lipzen A."/>
            <person name="Lutzoni F."/>
            <person name="Magnuson J."/>
            <person name="Mondo S."/>
            <person name="Nolan M."/>
            <person name="Ohm R."/>
            <person name="Pangilinan J."/>
            <person name="Park H.-J."/>
            <person name="Ramirez L."/>
            <person name="Alfaro M."/>
            <person name="Sun H."/>
            <person name="Tritt A."/>
            <person name="Yoshinaga Y."/>
            <person name="Zwiers L.-H."/>
            <person name="Turgeon B."/>
            <person name="Goodwin S."/>
            <person name="Spatafora J."/>
            <person name="Crous P."/>
            <person name="Grigoriev I."/>
        </authorList>
    </citation>
    <scope>NUCLEOTIDE SEQUENCE [LARGE SCALE GENOMIC DNA]</scope>
    <source>
        <strain evidence="2">CBS 304.66</strain>
    </source>
</reference>
<evidence type="ECO:0000313" key="1">
    <source>
        <dbReference type="EMBL" id="KAF2265972.1"/>
    </source>
</evidence>
<sequence length="264" mass="29025">MAIAIPSRYRRSCMNTKKLQAHGCISLNQQRQSPTSHHALGVPMLVEQKALLIISLANSTFSKPILRDPSAQSRLQATIAAAEPVKKPKPHHRACTPRSFVATEERGTSNSRLQARTRPHYGFYPRTPRDGLTLVPFAANGRGRSFRGGNVRRQQADDRRGMETGDVGNCSIQTCVLRLAMCVYRVLALSDSDDEKSGKGVGACVACHMTRHLHREPCRKTPPPGSRQPVINSLAVVWTVQTGHGTYVYTNFPFGRGATREGGE</sequence>
<comment type="caution">
    <text evidence="1">The sequence shown here is derived from an EMBL/GenBank/DDBJ whole genome shotgun (WGS) entry which is preliminary data.</text>
</comment>
<organism evidence="1 2">
    <name type="scientific">Lojkania enalia</name>
    <dbReference type="NCBI Taxonomy" id="147567"/>
    <lineage>
        <taxon>Eukaryota</taxon>
        <taxon>Fungi</taxon>
        <taxon>Dikarya</taxon>
        <taxon>Ascomycota</taxon>
        <taxon>Pezizomycotina</taxon>
        <taxon>Dothideomycetes</taxon>
        <taxon>Pleosporomycetidae</taxon>
        <taxon>Pleosporales</taxon>
        <taxon>Pleosporales incertae sedis</taxon>
        <taxon>Lojkania</taxon>
    </lineage>
</organism>
<gene>
    <name evidence="1" type="ORF">CC78DRAFT_578820</name>
</gene>
<evidence type="ECO:0000313" key="2">
    <source>
        <dbReference type="Proteomes" id="UP000800093"/>
    </source>
</evidence>
<dbReference type="Proteomes" id="UP000800093">
    <property type="component" value="Unassembled WGS sequence"/>
</dbReference>
<name>A0A9P4KB13_9PLEO</name>
<accession>A0A9P4KB13</accession>
<keyword evidence="2" id="KW-1185">Reference proteome</keyword>
<dbReference type="EMBL" id="ML986602">
    <property type="protein sequence ID" value="KAF2265972.1"/>
    <property type="molecule type" value="Genomic_DNA"/>
</dbReference>
<dbReference type="AlphaFoldDB" id="A0A9P4KB13"/>
<protein>
    <submittedName>
        <fullName evidence="1">Uncharacterized protein</fullName>
    </submittedName>
</protein>
<proteinExistence type="predicted"/>